<dbReference type="EMBL" id="JAZBJZ010000034">
    <property type="protein sequence ID" value="MEE3717162.1"/>
    <property type="molecule type" value="Genomic_DNA"/>
</dbReference>
<gene>
    <name evidence="1" type="ORF">V2H45_10430</name>
</gene>
<dbReference type="Proteomes" id="UP001333818">
    <property type="component" value="Unassembled WGS sequence"/>
</dbReference>
<dbReference type="GO" id="GO:0003743">
    <property type="term" value="F:translation initiation factor activity"/>
    <property type="evidence" value="ECO:0007669"/>
    <property type="project" value="UniProtKB-KW"/>
</dbReference>
<name>A0AAW9PT28_9CYAN</name>
<keyword evidence="1" id="KW-0396">Initiation factor</keyword>
<proteinExistence type="predicted"/>
<protein>
    <submittedName>
        <fullName evidence="1">Translation initiation factor IF-2</fullName>
    </submittedName>
</protein>
<accession>A0AAW9PT28</accession>
<reference evidence="1" key="1">
    <citation type="submission" date="2024-01" db="EMBL/GenBank/DDBJ databases">
        <title>Bank of Algae and Cyanobacteria of the Azores (BACA) strain genomes.</title>
        <authorList>
            <person name="Luz R."/>
            <person name="Cordeiro R."/>
            <person name="Fonseca A."/>
            <person name="Goncalves V."/>
        </authorList>
    </citation>
    <scope>NUCLEOTIDE SEQUENCE</scope>
    <source>
        <strain evidence="1">BACA0141</strain>
    </source>
</reference>
<evidence type="ECO:0000313" key="1">
    <source>
        <dbReference type="EMBL" id="MEE3717162.1"/>
    </source>
</evidence>
<organism evidence="1 2">
    <name type="scientific">Tumidithrix elongata BACA0141</name>
    <dbReference type="NCBI Taxonomy" id="2716417"/>
    <lineage>
        <taxon>Bacteria</taxon>
        <taxon>Bacillati</taxon>
        <taxon>Cyanobacteriota</taxon>
        <taxon>Cyanophyceae</taxon>
        <taxon>Pseudanabaenales</taxon>
        <taxon>Pseudanabaenaceae</taxon>
        <taxon>Tumidithrix</taxon>
        <taxon>Tumidithrix elongata</taxon>
    </lineage>
</organism>
<sequence length="73" mass="8211">MAQTYLELTKEECVMGFADLSLAEIAEDYKLKVEIVCQLCEQLGIRYQDVQTKLALEDAKAIILAAQNQKKST</sequence>
<keyword evidence="1" id="KW-0648">Protein biosynthesis</keyword>
<evidence type="ECO:0000313" key="2">
    <source>
        <dbReference type="Proteomes" id="UP001333818"/>
    </source>
</evidence>
<keyword evidence="2" id="KW-1185">Reference proteome</keyword>
<comment type="caution">
    <text evidence="1">The sequence shown here is derived from an EMBL/GenBank/DDBJ whole genome shotgun (WGS) entry which is preliminary data.</text>
</comment>
<dbReference type="AlphaFoldDB" id="A0AAW9PT28"/>